<keyword evidence="2" id="KW-0732">Signal</keyword>
<dbReference type="AlphaFoldDB" id="A0A316TVX3"/>
<dbReference type="Gene3D" id="2.60.120.430">
    <property type="entry name" value="Galactose-binding lectin"/>
    <property type="match status" value="1"/>
</dbReference>
<dbReference type="Proteomes" id="UP000245533">
    <property type="component" value="Unassembled WGS sequence"/>
</dbReference>
<accession>A0A316TVX3</accession>
<evidence type="ECO:0000256" key="1">
    <source>
        <dbReference type="SAM" id="MobiDB-lite"/>
    </source>
</evidence>
<feature type="region of interest" description="Disordered" evidence="1">
    <location>
        <begin position="208"/>
        <end position="231"/>
    </location>
</feature>
<evidence type="ECO:0000256" key="2">
    <source>
        <dbReference type="SAM" id="SignalP"/>
    </source>
</evidence>
<comment type="caution">
    <text evidence="3">The sequence shown here is derived from an EMBL/GenBank/DDBJ whole genome shotgun (WGS) entry which is preliminary data.</text>
</comment>
<dbReference type="OrthoDB" id="9792152at2"/>
<feature type="signal peptide" evidence="2">
    <location>
        <begin position="1"/>
        <end position="20"/>
    </location>
</feature>
<feature type="chain" id="PRO_5016373608" evidence="2">
    <location>
        <begin position="21"/>
        <end position="730"/>
    </location>
</feature>
<dbReference type="RefSeq" id="WP_109646796.1">
    <property type="nucleotide sequence ID" value="NZ_QGGB01000006.1"/>
</dbReference>
<dbReference type="Gene3D" id="2.60.120.260">
    <property type="entry name" value="Galactose-binding domain-like"/>
    <property type="match status" value="2"/>
</dbReference>
<reference evidence="3 4" key="1">
    <citation type="submission" date="2018-05" db="EMBL/GenBank/DDBJ databases">
        <title>Rhodohalobacter halophilus gen. nov., sp. nov., a moderately halophilic member of the family Balneolaceae.</title>
        <authorList>
            <person name="Liu Z.-W."/>
        </authorList>
    </citation>
    <scope>NUCLEOTIDE SEQUENCE [LARGE SCALE GENOMIC DNA]</scope>
    <source>
        <strain evidence="3 4">8A47</strain>
    </source>
</reference>
<dbReference type="EMBL" id="QGGB01000006">
    <property type="protein sequence ID" value="PWN06682.1"/>
    <property type="molecule type" value="Genomic_DNA"/>
</dbReference>
<proteinExistence type="predicted"/>
<organism evidence="3 4">
    <name type="scientific">Rhodohalobacter mucosus</name>
    <dbReference type="NCBI Taxonomy" id="2079485"/>
    <lineage>
        <taxon>Bacteria</taxon>
        <taxon>Pseudomonadati</taxon>
        <taxon>Balneolota</taxon>
        <taxon>Balneolia</taxon>
        <taxon>Balneolales</taxon>
        <taxon>Balneolaceae</taxon>
        <taxon>Rhodohalobacter</taxon>
    </lineage>
</organism>
<name>A0A316TVX3_9BACT</name>
<dbReference type="PROSITE" id="PS51257">
    <property type="entry name" value="PROKAR_LIPOPROTEIN"/>
    <property type="match status" value="1"/>
</dbReference>
<protein>
    <submittedName>
        <fullName evidence="3">Uncharacterized protein</fullName>
    </submittedName>
</protein>
<gene>
    <name evidence="3" type="ORF">DDZ15_09205</name>
</gene>
<sequence length="730" mass="78262">MTLRRLSIFLIALAFPFAMMSCSDSSTGAVDDGGDDGGDGGDNGGGVTEVIEFPITFEKDITYADFISDFNGGELTVVDNPDPSGDNTSDKVAQMVKKGDVEDAQPWGGSVLLLEDNIDFAGGTQFTVSVWAPRPDTKMLFKIENEENPEQAFEREITIAESQQWVDVSFDLSGADQSNAYKKLVFIFDLGTLGDGTSDFTWYFDNIRQEEGDGGGGDPPAEPVDPAPTPAEDEANVISLFSDAYTDVAVDTWRTDWSAGDLEDIDIQGNATKKYTNLNFVGIETTGDNLVDASTMTHFHIDVWTPNMDVVRVKLVDFGPDGAFEGGDDSEHEIVFDTLPQEQWNTLKIPMSDFTGLQNQSNIAQYVLSGTPAGEGILYVDNFYFSDDGSGGGGGGDIVELPLTFEQDITWADAITNFEGGDLTVVDNPDQTGNTSAKVAQMIKGAGATFAGSIITLTDNINFADGTDFTVSVWAPRPNTTMLFKIENETDAGQFFEQELTIAESQQWVDITFDMSGANQSNTYKKLIFIFDNGTAGDGTADYTWYFDNLEQSAGNGGGGGDALALPVTFDDTSLDYGLTDFGGNQSEIVADPTDGTNNVAQSTKTASAELWAGTTVGGDAGFGDPIPFTSGATTMSVRVWSPDAGIPIRLKVEDSTDPTISVETEAVTTVASQWETLVFDFSNEASGTAALNLANSYNKASIFFNFGTTGADAGEKTYYWDDMEFGDGQ</sequence>
<feature type="region of interest" description="Disordered" evidence="1">
    <location>
        <begin position="26"/>
        <end position="45"/>
    </location>
</feature>
<evidence type="ECO:0000313" key="3">
    <source>
        <dbReference type="EMBL" id="PWN06682.1"/>
    </source>
</evidence>
<evidence type="ECO:0000313" key="4">
    <source>
        <dbReference type="Proteomes" id="UP000245533"/>
    </source>
</evidence>
<feature type="compositionally biased region" description="Pro residues" evidence="1">
    <location>
        <begin position="220"/>
        <end position="229"/>
    </location>
</feature>
<keyword evidence="4" id="KW-1185">Reference proteome</keyword>